<proteinExistence type="predicted"/>
<dbReference type="Pfam" id="PF19905">
    <property type="entry name" value="DUF6378"/>
    <property type="match status" value="1"/>
</dbReference>
<evidence type="ECO:0000313" key="1">
    <source>
        <dbReference type="EMBL" id="BBX09451.1"/>
    </source>
</evidence>
<keyword evidence="2" id="KW-1185">Reference proteome</keyword>
<dbReference type="EMBL" id="AP022561">
    <property type="protein sequence ID" value="BBX09451.1"/>
    <property type="molecule type" value="Genomic_DNA"/>
</dbReference>
<name>A0A378VB19_9MYCO</name>
<dbReference type="InterPro" id="IPR045958">
    <property type="entry name" value="DUF6378"/>
</dbReference>
<dbReference type="AlphaFoldDB" id="A0A378VB19"/>
<reference evidence="1 2" key="1">
    <citation type="journal article" date="2019" name="Emerg. Microbes Infect.">
        <title>Comprehensive subspecies identification of 175 nontuberculous mycobacteria species based on 7547 genomic profiles.</title>
        <authorList>
            <person name="Matsumoto Y."/>
            <person name="Kinjo T."/>
            <person name="Motooka D."/>
            <person name="Nabeya D."/>
            <person name="Jung N."/>
            <person name="Uechi K."/>
            <person name="Horii T."/>
            <person name="Iida T."/>
            <person name="Fujita J."/>
            <person name="Nakamura S."/>
        </authorList>
    </citation>
    <scope>NUCLEOTIDE SEQUENCE [LARGE SCALE GENOMIC DNA]</scope>
    <source>
        <strain evidence="1 2">JCM 6376</strain>
    </source>
</reference>
<organism evidence="1 2">
    <name type="scientific">Mycolicibacterium aichiense</name>
    <dbReference type="NCBI Taxonomy" id="1799"/>
    <lineage>
        <taxon>Bacteria</taxon>
        <taxon>Bacillati</taxon>
        <taxon>Actinomycetota</taxon>
        <taxon>Actinomycetes</taxon>
        <taxon>Mycobacteriales</taxon>
        <taxon>Mycobacteriaceae</taxon>
        <taxon>Mycolicibacterium</taxon>
    </lineage>
</organism>
<dbReference type="Proteomes" id="UP000467327">
    <property type="component" value="Chromosome"/>
</dbReference>
<gene>
    <name evidence="1" type="ORF">MAIC_42540</name>
</gene>
<sequence length="186" mass="21322">MTETILQEAERIINGPRRTDYGPVEESFLDIASRWTVELGPKLKEPLTAFDVAHLMVQMKLSRAKNGFHRDSYVDICGYAGLTEKLPQPSTDPEPFETNTVAVRMEDFTISSVSDILRVKNGLPRKWHYLNHEIPDEVTLVTDKVGALWWRREGGYWRRQHDGMSPRGVSSDEVSPFTEVIEEFDV</sequence>
<dbReference type="RefSeq" id="WP_174901049.1">
    <property type="nucleotide sequence ID" value="NZ_AP022561.1"/>
</dbReference>
<accession>A0A378VB19</accession>
<evidence type="ECO:0000313" key="2">
    <source>
        <dbReference type="Proteomes" id="UP000467327"/>
    </source>
</evidence>
<protein>
    <submittedName>
        <fullName evidence="1">Uncharacterized protein</fullName>
    </submittedName>
</protein>
<dbReference type="KEGG" id="maic:MAIC_42540"/>